<gene>
    <name evidence="7" type="ORF">JIG36_48135</name>
</gene>
<feature type="transmembrane region" description="Helical" evidence="5">
    <location>
        <begin position="352"/>
        <end position="371"/>
    </location>
</feature>
<evidence type="ECO:0000256" key="5">
    <source>
        <dbReference type="SAM" id="Phobius"/>
    </source>
</evidence>
<feature type="transmembrane region" description="Helical" evidence="5">
    <location>
        <begin position="130"/>
        <end position="147"/>
    </location>
</feature>
<protein>
    <submittedName>
        <fullName evidence="7">O-antigen ligase family protein</fullName>
    </submittedName>
</protein>
<feature type="transmembrane region" description="Helical" evidence="5">
    <location>
        <begin position="72"/>
        <end position="92"/>
    </location>
</feature>
<name>A0ABS2ATU4_9ACTN</name>
<dbReference type="Proteomes" id="UP000632138">
    <property type="component" value="Unassembled WGS sequence"/>
</dbReference>
<feature type="transmembrane region" description="Helical" evidence="5">
    <location>
        <begin position="228"/>
        <end position="251"/>
    </location>
</feature>
<feature type="transmembrane region" description="Helical" evidence="5">
    <location>
        <begin position="40"/>
        <end position="60"/>
    </location>
</feature>
<evidence type="ECO:0000256" key="3">
    <source>
        <dbReference type="ARBA" id="ARBA00022989"/>
    </source>
</evidence>
<sequence>MSPWLRTPRVFLAPGLVLILVAIGGRFTLDRAGYTDLAWVDLRVIGLLVALAVLIVDIARRPFLETAAERREGWLVATALFFLFQIASGLWAPAASRVGPQTVDLVLMGALVVAFYLYAVGDPETVVKTAFLLFYIAAIVFALAALFVNGPGEQGRYSAFGGGPNVFVRIEILGVISAIALALFRRRLWPLLATPLFGLAAVLSGSRAGLLAAAAVGAVALFKIRRRLHPGAIAGALVFVAAAVATIWAFAPPAFTNLFQERFVEQTVQERYLSDRTDIWAAAWQLAVDHPIAGAGLDGFYGLVGVNQFVEYPHNYVLGVAAEGGLIGIGLLTAAVLLWTTTVHGGGHRPQLTGLAVAAAVFVGLSSLFSGDYYDSRLAWLFAAMAAAAAVVPVPAKTLEEVPA</sequence>
<keyword evidence="8" id="KW-1185">Reference proteome</keyword>
<dbReference type="InterPro" id="IPR007016">
    <property type="entry name" value="O-antigen_ligase-rel_domated"/>
</dbReference>
<dbReference type="PANTHER" id="PTHR37422">
    <property type="entry name" value="TEICHURONIC ACID BIOSYNTHESIS PROTEIN TUAE"/>
    <property type="match status" value="1"/>
</dbReference>
<dbReference type="GO" id="GO:0016874">
    <property type="term" value="F:ligase activity"/>
    <property type="evidence" value="ECO:0007669"/>
    <property type="project" value="UniProtKB-KW"/>
</dbReference>
<evidence type="ECO:0000313" key="8">
    <source>
        <dbReference type="Proteomes" id="UP000632138"/>
    </source>
</evidence>
<keyword evidence="3 5" id="KW-1133">Transmembrane helix</keyword>
<feature type="transmembrane region" description="Helical" evidence="5">
    <location>
        <begin position="167"/>
        <end position="184"/>
    </location>
</feature>
<feature type="domain" description="O-antigen ligase-related" evidence="6">
    <location>
        <begin position="196"/>
        <end position="332"/>
    </location>
</feature>
<accession>A0ABS2ATU4</accession>
<dbReference type="Pfam" id="PF04932">
    <property type="entry name" value="Wzy_C"/>
    <property type="match status" value="1"/>
</dbReference>
<feature type="transmembrane region" description="Helical" evidence="5">
    <location>
        <begin position="196"/>
        <end position="222"/>
    </location>
</feature>
<dbReference type="RefSeq" id="WP_203383651.1">
    <property type="nucleotide sequence ID" value="NZ_JAENHP010000034.1"/>
</dbReference>
<feature type="transmembrane region" description="Helical" evidence="5">
    <location>
        <begin position="316"/>
        <end position="340"/>
    </location>
</feature>
<dbReference type="PANTHER" id="PTHR37422:SF13">
    <property type="entry name" value="LIPOPOLYSACCHARIDE BIOSYNTHESIS PROTEIN PA4999-RELATED"/>
    <property type="match status" value="1"/>
</dbReference>
<evidence type="ECO:0000256" key="4">
    <source>
        <dbReference type="ARBA" id="ARBA00023136"/>
    </source>
</evidence>
<feature type="transmembrane region" description="Helical" evidence="5">
    <location>
        <begin position="98"/>
        <end position="118"/>
    </location>
</feature>
<comment type="caution">
    <text evidence="7">The sequence shown here is derived from an EMBL/GenBank/DDBJ whole genome shotgun (WGS) entry which is preliminary data.</text>
</comment>
<comment type="subcellular location">
    <subcellularLocation>
        <location evidence="1">Membrane</location>
        <topology evidence="1">Multi-pass membrane protein</topology>
    </subcellularLocation>
</comment>
<organism evidence="7 8">
    <name type="scientific">Paractinoplanes ovalisporus</name>
    <dbReference type="NCBI Taxonomy" id="2810368"/>
    <lineage>
        <taxon>Bacteria</taxon>
        <taxon>Bacillati</taxon>
        <taxon>Actinomycetota</taxon>
        <taxon>Actinomycetes</taxon>
        <taxon>Micromonosporales</taxon>
        <taxon>Micromonosporaceae</taxon>
        <taxon>Paractinoplanes</taxon>
    </lineage>
</organism>
<feature type="transmembrane region" description="Helical" evidence="5">
    <location>
        <begin position="378"/>
        <end position="396"/>
    </location>
</feature>
<evidence type="ECO:0000256" key="2">
    <source>
        <dbReference type="ARBA" id="ARBA00022692"/>
    </source>
</evidence>
<evidence type="ECO:0000256" key="1">
    <source>
        <dbReference type="ARBA" id="ARBA00004141"/>
    </source>
</evidence>
<proteinExistence type="predicted"/>
<reference evidence="7 8" key="1">
    <citation type="submission" date="2021-01" db="EMBL/GenBank/DDBJ databases">
        <title>Actinoplanes sp. nov. LDG1-06 isolated from lichen.</title>
        <authorList>
            <person name="Saeng-In P."/>
            <person name="Phongsopitanun W."/>
            <person name="Kanchanasin P."/>
            <person name="Yuki M."/>
            <person name="Kudo T."/>
            <person name="Ohkuma M."/>
            <person name="Tanasupawat S."/>
        </authorList>
    </citation>
    <scope>NUCLEOTIDE SEQUENCE [LARGE SCALE GENOMIC DNA]</scope>
    <source>
        <strain evidence="7 8">LDG1-06</strain>
    </source>
</reference>
<evidence type="ECO:0000259" key="6">
    <source>
        <dbReference type="Pfam" id="PF04932"/>
    </source>
</evidence>
<keyword evidence="7" id="KW-0436">Ligase</keyword>
<dbReference type="InterPro" id="IPR051533">
    <property type="entry name" value="WaaL-like"/>
</dbReference>
<evidence type="ECO:0000313" key="7">
    <source>
        <dbReference type="EMBL" id="MBM2623294.1"/>
    </source>
</evidence>
<keyword evidence="4 5" id="KW-0472">Membrane</keyword>
<keyword evidence="2 5" id="KW-0812">Transmembrane</keyword>
<dbReference type="EMBL" id="JAENHP010000034">
    <property type="protein sequence ID" value="MBM2623294.1"/>
    <property type="molecule type" value="Genomic_DNA"/>
</dbReference>